<dbReference type="GO" id="GO:0005737">
    <property type="term" value="C:cytoplasm"/>
    <property type="evidence" value="ECO:0007669"/>
    <property type="project" value="UniProtKB-SubCell"/>
</dbReference>
<keyword evidence="5" id="KW-1185">Reference proteome</keyword>
<comment type="function">
    <text evidence="3">Required for maturation of urease via the functional incorporation of the urease nickel metallocenter.</text>
</comment>
<dbReference type="EMBL" id="PYFT01000001">
    <property type="protein sequence ID" value="PSR54571.1"/>
    <property type="molecule type" value="Genomic_DNA"/>
</dbReference>
<evidence type="ECO:0000313" key="4">
    <source>
        <dbReference type="EMBL" id="PSR54571.1"/>
    </source>
</evidence>
<dbReference type="InterPro" id="IPR002669">
    <property type="entry name" value="UreD"/>
</dbReference>
<keyword evidence="2 3" id="KW-0143">Chaperone</keyword>
<dbReference type="OrthoDB" id="9807968at2"/>
<gene>
    <name evidence="3" type="primary">ureD</name>
    <name evidence="4" type="ORF">AHMF7605_14185</name>
</gene>
<reference evidence="4 5" key="1">
    <citation type="submission" date="2018-03" db="EMBL/GenBank/DDBJ databases">
        <title>Adhaeribacter sp. HMF7605 Genome sequencing and assembly.</title>
        <authorList>
            <person name="Kang H."/>
            <person name="Kang J."/>
            <person name="Cha I."/>
            <person name="Kim H."/>
            <person name="Joh K."/>
        </authorList>
    </citation>
    <scope>NUCLEOTIDE SEQUENCE [LARGE SCALE GENOMIC DNA]</scope>
    <source>
        <strain evidence="4 5">HMF7605</strain>
    </source>
</reference>
<evidence type="ECO:0000256" key="1">
    <source>
        <dbReference type="ARBA" id="ARBA00007177"/>
    </source>
</evidence>
<dbReference type="HAMAP" id="MF_01384">
    <property type="entry name" value="UreD"/>
    <property type="match status" value="1"/>
</dbReference>
<comment type="caution">
    <text evidence="4">The sequence shown here is derived from an EMBL/GenBank/DDBJ whole genome shotgun (WGS) entry which is preliminary data.</text>
</comment>
<protein>
    <recommendedName>
        <fullName evidence="3">Urease accessory protein UreD</fullName>
    </recommendedName>
</protein>
<name>A0A2T2YGD0_9BACT</name>
<comment type="subunit">
    <text evidence="3">UreD, UreF and UreG form a complex that acts as a GTP-hydrolysis-dependent molecular chaperone, activating the urease apoprotein by helping to assemble the nickel containing metallocenter of UreC. The UreE protein probably delivers the nickel.</text>
</comment>
<dbReference type="PANTHER" id="PTHR33643">
    <property type="entry name" value="UREASE ACCESSORY PROTEIN D"/>
    <property type="match status" value="1"/>
</dbReference>
<dbReference type="Pfam" id="PF01774">
    <property type="entry name" value="UreD"/>
    <property type="match status" value="1"/>
</dbReference>
<dbReference type="Proteomes" id="UP000240357">
    <property type="component" value="Unassembled WGS sequence"/>
</dbReference>
<comment type="similarity">
    <text evidence="1 3">Belongs to the UreD family.</text>
</comment>
<keyword evidence="3" id="KW-0996">Nickel insertion</keyword>
<evidence type="ECO:0000256" key="3">
    <source>
        <dbReference type="HAMAP-Rule" id="MF_01384"/>
    </source>
</evidence>
<dbReference type="AlphaFoldDB" id="A0A2T2YGD0"/>
<dbReference type="RefSeq" id="WP_106930356.1">
    <property type="nucleotide sequence ID" value="NZ_PYFT01000001.1"/>
</dbReference>
<evidence type="ECO:0000256" key="2">
    <source>
        <dbReference type="ARBA" id="ARBA00023186"/>
    </source>
</evidence>
<evidence type="ECO:0000313" key="5">
    <source>
        <dbReference type="Proteomes" id="UP000240357"/>
    </source>
</evidence>
<comment type="subcellular location">
    <subcellularLocation>
        <location evidence="3">Cytoplasm</location>
    </subcellularLocation>
</comment>
<sequence length="269" mass="30468">MISELKITVAQRLRKSYLQQAYCTQPFKLAPVGEDKKDPTLYLMIRSSSPGVLDGDNYQLEINLNENCWLHLQTQSYQRLFRMEKGATQTMVINLAADSFLHFIPHPIVPHENSVFRSLNRIYMAEGASLIWGEIITCGRKLSGEIFKFTFLHNLTEVYRNGRIIFKDQLLLTPAKNPLQTLGQWEQFTHQGTLIYLPKSALESSLIDSIHDYLADKINLTGGVSQIAAHGLLIRLLGTSGEQLFQGLQEISSLLQTPVISKAEPVNFY</sequence>
<accession>A0A2T2YGD0</accession>
<dbReference type="PANTHER" id="PTHR33643:SF1">
    <property type="entry name" value="UREASE ACCESSORY PROTEIN D"/>
    <property type="match status" value="1"/>
</dbReference>
<keyword evidence="3" id="KW-0963">Cytoplasm</keyword>
<proteinExistence type="inferred from homology"/>
<organism evidence="4 5">
    <name type="scientific">Adhaeribacter arboris</name>
    <dbReference type="NCBI Taxonomy" id="2072846"/>
    <lineage>
        <taxon>Bacteria</taxon>
        <taxon>Pseudomonadati</taxon>
        <taxon>Bacteroidota</taxon>
        <taxon>Cytophagia</taxon>
        <taxon>Cytophagales</taxon>
        <taxon>Hymenobacteraceae</taxon>
        <taxon>Adhaeribacter</taxon>
    </lineage>
</organism>
<dbReference type="GO" id="GO:0016151">
    <property type="term" value="F:nickel cation binding"/>
    <property type="evidence" value="ECO:0007669"/>
    <property type="project" value="UniProtKB-UniRule"/>
</dbReference>